<feature type="domain" description="PAS" evidence="6">
    <location>
        <begin position="348"/>
        <end position="422"/>
    </location>
</feature>
<dbReference type="PANTHER" id="PTHR44757">
    <property type="entry name" value="DIGUANYLATE CYCLASE DGCP"/>
    <property type="match status" value="1"/>
</dbReference>
<dbReference type="Pfam" id="PF13188">
    <property type="entry name" value="PAS_8"/>
    <property type="match status" value="1"/>
</dbReference>
<dbReference type="InterPro" id="IPR001610">
    <property type="entry name" value="PAC"/>
</dbReference>
<dbReference type="InterPro" id="IPR000014">
    <property type="entry name" value="PAS"/>
</dbReference>
<dbReference type="SMART" id="SM00086">
    <property type="entry name" value="PAC"/>
    <property type="match status" value="2"/>
</dbReference>
<feature type="domain" description="PAS" evidence="6">
    <location>
        <begin position="473"/>
        <end position="545"/>
    </location>
</feature>
<dbReference type="SMART" id="SM00091">
    <property type="entry name" value="PAS"/>
    <property type="match status" value="2"/>
</dbReference>
<comment type="caution">
    <text evidence="9">The sequence shown here is derived from an EMBL/GenBank/DDBJ whole genome shotgun (WGS) entry which is preliminary data.</text>
</comment>
<feature type="domain" description="PAC" evidence="7">
    <location>
        <begin position="548"/>
        <end position="600"/>
    </location>
</feature>
<dbReference type="NCBIfam" id="TIGR00229">
    <property type="entry name" value="sensory_box"/>
    <property type="match status" value="2"/>
</dbReference>
<keyword evidence="2 5" id="KW-0812">Transmembrane</keyword>
<dbReference type="PROSITE" id="PS50839">
    <property type="entry name" value="CHASE"/>
    <property type="match status" value="1"/>
</dbReference>
<proteinExistence type="predicted"/>
<protein>
    <recommendedName>
        <fullName evidence="11">PAS domain S-box protein</fullName>
    </recommendedName>
</protein>
<accession>A0A2D3WKS6</accession>
<reference evidence="9 10" key="1">
    <citation type="journal article" date="2017" name="Front. Microbiol.">
        <title>Comparative Genomic Analysis of the Class Epsilonproteobacteria and Proposed Reclassification to Epsilonbacteraeota (phyl. nov.).</title>
        <authorList>
            <person name="Waite D.W."/>
            <person name="Vanwonterghem I."/>
            <person name="Rinke C."/>
            <person name="Parks D.H."/>
            <person name="Zhang Y."/>
            <person name="Takai K."/>
            <person name="Sievert S.M."/>
            <person name="Simon J."/>
            <person name="Campbell B.J."/>
            <person name="Hanson T.E."/>
            <person name="Woyke T."/>
            <person name="Klotz M.G."/>
            <person name="Hugenholtz P."/>
        </authorList>
    </citation>
    <scope>NUCLEOTIDE SEQUENCE [LARGE SCALE GENOMIC DNA]</scope>
    <source>
        <strain evidence="9">UBA11420</strain>
    </source>
</reference>
<dbReference type="CDD" id="cd00130">
    <property type="entry name" value="PAS"/>
    <property type="match status" value="2"/>
</dbReference>
<dbReference type="InterPro" id="IPR035965">
    <property type="entry name" value="PAS-like_dom_sf"/>
</dbReference>
<comment type="subcellular location">
    <subcellularLocation>
        <location evidence="1">Membrane</location>
    </subcellularLocation>
</comment>
<dbReference type="Gene3D" id="3.30.450.20">
    <property type="entry name" value="PAS domain"/>
    <property type="match status" value="2"/>
</dbReference>
<dbReference type="AlphaFoldDB" id="A0A2D3WKS6"/>
<dbReference type="PROSITE" id="PS50113">
    <property type="entry name" value="PAC"/>
    <property type="match status" value="2"/>
</dbReference>
<dbReference type="GO" id="GO:0016020">
    <property type="term" value="C:membrane"/>
    <property type="evidence" value="ECO:0007669"/>
    <property type="project" value="UniProtKB-SubCell"/>
</dbReference>
<keyword evidence="3 5" id="KW-1133">Transmembrane helix</keyword>
<dbReference type="InterPro" id="IPR042240">
    <property type="entry name" value="CHASE_sf"/>
</dbReference>
<feature type="domain" description="CHASE" evidence="8">
    <location>
        <begin position="72"/>
        <end position="290"/>
    </location>
</feature>
<sequence>MKRLLHKILWPLLIFMIGVFVSAFVAWKSEEWIEQTEKTRFTNASNQVILLIEKALDSNVQLLQSAVAFMNASSNVTRLEWKHFADQHHVEQNFPGLHALGYAPLVRAHDRPEHERELWNEGFPYYTIFPQEEAGEIAFPITYLEPFTEHNQKGLGYDLMSEKVRKEAIFHAISRAETTLSSKIDLVQEKNDDQKPGFIILHPVYTHTALPLSDAQRLAQTKGIVFVAVKAQTLFQTLLEANYIMVDFEIYDGDTPVLQKRLYDSKPALTMPKFERYIVLELYGKKWTLYFKSDQVLDIGLGRYLPAVQMSLGVLLFALLSAWIYTLQHTREKAYRIAEEKTHRLLESEAEIRSIFQAMSEGVMVFDAQGNLIECNLASQEMFNLSLSDMLKSPPTNLNVCHEDGRAFLKEERPVYRVLATKQACYNVMMGHRREGGEILWLLMNAQPIFKADFETIEKVVLTCSDMSEYRKSRREIERYLNIIDTYVMISSTDTQGVITEASDAFCKISGYEKEELITKTHHLLRHPDVPLSFYEAMWKTLQTGTSWHGEIKNQRKDGSTYWVDTIITPRYDDADRLIGYMAIRNDITDKKRIEELSVTDQLTGLYNRLKLDELFALYLSLAKRHRSA</sequence>
<feature type="domain" description="PAC" evidence="7">
    <location>
        <begin position="426"/>
        <end position="479"/>
    </location>
</feature>
<dbReference type="PANTHER" id="PTHR44757:SF2">
    <property type="entry name" value="BIOFILM ARCHITECTURE MAINTENANCE PROTEIN MBAA"/>
    <property type="match status" value="1"/>
</dbReference>
<organism evidence="9 10">
    <name type="scientific">Sulfurospirillum cavolei</name>
    <dbReference type="NCBI Taxonomy" id="366522"/>
    <lineage>
        <taxon>Bacteria</taxon>
        <taxon>Pseudomonadati</taxon>
        <taxon>Campylobacterota</taxon>
        <taxon>Epsilonproteobacteria</taxon>
        <taxon>Campylobacterales</taxon>
        <taxon>Sulfurospirillaceae</taxon>
        <taxon>Sulfurospirillum</taxon>
    </lineage>
</organism>
<evidence type="ECO:0000256" key="3">
    <source>
        <dbReference type="ARBA" id="ARBA00022989"/>
    </source>
</evidence>
<evidence type="ECO:0000256" key="2">
    <source>
        <dbReference type="ARBA" id="ARBA00022692"/>
    </source>
</evidence>
<dbReference type="InterPro" id="IPR052155">
    <property type="entry name" value="Biofilm_reg_signaling"/>
</dbReference>
<dbReference type="EMBL" id="DLUG01000036">
    <property type="protein sequence ID" value="DAB37143.1"/>
    <property type="molecule type" value="Genomic_DNA"/>
</dbReference>
<feature type="transmembrane region" description="Helical" evidence="5">
    <location>
        <begin position="9"/>
        <end position="27"/>
    </location>
</feature>
<feature type="transmembrane region" description="Helical" evidence="5">
    <location>
        <begin position="304"/>
        <end position="327"/>
    </location>
</feature>
<dbReference type="GO" id="GO:0007165">
    <property type="term" value="P:signal transduction"/>
    <property type="evidence" value="ECO:0007669"/>
    <property type="project" value="UniProtKB-ARBA"/>
</dbReference>
<dbReference type="InterPro" id="IPR013655">
    <property type="entry name" value="PAS_fold_3"/>
</dbReference>
<evidence type="ECO:0000256" key="1">
    <source>
        <dbReference type="ARBA" id="ARBA00004370"/>
    </source>
</evidence>
<feature type="non-terminal residue" evidence="9">
    <location>
        <position position="629"/>
    </location>
</feature>
<keyword evidence="4 5" id="KW-0472">Membrane</keyword>
<evidence type="ECO:0008006" key="11">
    <source>
        <dbReference type="Google" id="ProtNLM"/>
    </source>
</evidence>
<dbReference type="Pfam" id="PF03924">
    <property type="entry name" value="CHASE"/>
    <property type="match status" value="1"/>
</dbReference>
<gene>
    <name evidence="9" type="ORF">CFH80_01090</name>
</gene>
<dbReference type="Proteomes" id="UP000231638">
    <property type="component" value="Unassembled WGS sequence"/>
</dbReference>
<evidence type="ECO:0000256" key="5">
    <source>
        <dbReference type="SAM" id="Phobius"/>
    </source>
</evidence>
<dbReference type="STRING" id="366522.GCA_001548055_02300"/>
<name>A0A2D3WKS6_9BACT</name>
<dbReference type="InterPro" id="IPR006189">
    <property type="entry name" value="CHASE_dom"/>
</dbReference>
<evidence type="ECO:0000313" key="9">
    <source>
        <dbReference type="EMBL" id="DAB37143.1"/>
    </source>
</evidence>
<evidence type="ECO:0000313" key="10">
    <source>
        <dbReference type="Proteomes" id="UP000231638"/>
    </source>
</evidence>
<dbReference type="GO" id="GO:0003824">
    <property type="term" value="F:catalytic activity"/>
    <property type="evidence" value="ECO:0007669"/>
    <property type="project" value="UniProtKB-ARBA"/>
</dbReference>
<evidence type="ECO:0000256" key="4">
    <source>
        <dbReference type="ARBA" id="ARBA00023136"/>
    </source>
</evidence>
<evidence type="ECO:0000259" key="7">
    <source>
        <dbReference type="PROSITE" id="PS50113"/>
    </source>
</evidence>
<dbReference type="PROSITE" id="PS50112">
    <property type="entry name" value="PAS"/>
    <property type="match status" value="2"/>
</dbReference>
<dbReference type="Gene3D" id="3.30.450.350">
    <property type="entry name" value="CHASE domain"/>
    <property type="match status" value="1"/>
</dbReference>
<evidence type="ECO:0000259" key="8">
    <source>
        <dbReference type="PROSITE" id="PS50839"/>
    </source>
</evidence>
<evidence type="ECO:0000259" key="6">
    <source>
        <dbReference type="PROSITE" id="PS50112"/>
    </source>
</evidence>
<dbReference type="SMART" id="SM01079">
    <property type="entry name" value="CHASE"/>
    <property type="match status" value="1"/>
</dbReference>
<dbReference type="Pfam" id="PF08447">
    <property type="entry name" value="PAS_3"/>
    <property type="match status" value="1"/>
</dbReference>
<dbReference type="SUPFAM" id="SSF55785">
    <property type="entry name" value="PYP-like sensor domain (PAS domain)"/>
    <property type="match status" value="2"/>
</dbReference>
<dbReference type="InterPro" id="IPR000700">
    <property type="entry name" value="PAS-assoc_C"/>
</dbReference>